<dbReference type="InterPro" id="IPR030457">
    <property type="entry name" value="ELO_CS"/>
</dbReference>
<keyword evidence="2 10" id="KW-0444">Lipid biosynthesis</keyword>
<evidence type="ECO:0000256" key="8">
    <source>
        <dbReference type="ARBA" id="ARBA00023136"/>
    </source>
</evidence>
<dbReference type="InterPro" id="IPR002076">
    <property type="entry name" value="ELO_fam"/>
</dbReference>
<feature type="transmembrane region" description="Helical" evidence="10">
    <location>
        <begin position="148"/>
        <end position="169"/>
    </location>
</feature>
<dbReference type="EC" id="2.3.1.-" evidence="10"/>
<evidence type="ECO:0000256" key="10">
    <source>
        <dbReference type="RuleBase" id="RU361115"/>
    </source>
</evidence>
<comment type="similarity">
    <text evidence="10">Belongs to the ELO family.</text>
</comment>
<comment type="catalytic activity">
    <reaction evidence="10">
        <text>an acyl-CoA + malonyl-CoA + H(+) = a 3-oxoacyl-CoA + CO2 + CoA</text>
        <dbReference type="Rhea" id="RHEA:50252"/>
        <dbReference type="ChEBI" id="CHEBI:15378"/>
        <dbReference type="ChEBI" id="CHEBI:16526"/>
        <dbReference type="ChEBI" id="CHEBI:57287"/>
        <dbReference type="ChEBI" id="CHEBI:57384"/>
        <dbReference type="ChEBI" id="CHEBI:58342"/>
        <dbReference type="ChEBI" id="CHEBI:90726"/>
    </reaction>
    <physiologicalReaction direction="left-to-right" evidence="10">
        <dbReference type="Rhea" id="RHEA:50253"/>
    </physiologicalReaction>
</comment>
<feature type="transmembrane region" description="Helical" evidence="10">
    <location>
        <begin position="267"/>
        <end position="291"/>
    </location>
</feature>
<evidence type="ECO:0000256" key="1">
    <source>
        <dbReference type="ARBA" id="ARBA00004141"/>
    </source>
</evidence>
<dbReference type="GO" id="GO:0005789">
    <property type="term" value="C:endoplasmic reticulum membrane"/>
    <property type="evidence" value="ECO:0007669"/>
    <property type="project" value="TreeGrafter"/>
</dbReference>
<dbReference type="GO" id="GO:0034626">
    <property type="term" value="P:fatty acid elongation, polyunsaturated fatty acid"/>
    <property type="evidence" value="ECO:0007669"/>
    <property type="project" value="TreeGrafter"/>
</dbReference>
<evidence type="ECO:0000256" key="7">
    <source>
        <dbReference type="ARBA" id="ARBA00023098"/>
    </source>
</evidence>
<proteinExistence type="inferred from homology"/>
<dbReference type="GO" id="GO:0034625">
    <property type="term" value="P:fatty acid elongation, monounsaturated fatty acid"/>
    <property type="evidence" value="ECO:0007669"/>
    <property type="project" value="TreeGrafter"/>
</dbReference>
<evidence type="ECO:0000256" key="2">
    <source>
        <dbReference type="ARBA" id="ARBA00022516"/>
    </source>
</evidence>
<evidence type="ECO:0000313" key="11">
    <source>
        <dbReference type="EMBL" id="CAD8414600.1"/>
    </source>
</evidence>
<evidence type="ECO:0000256" key="3">
    <source>
        <dbReference type="ARBA" id="ARBA00022679"/>
    </source>
</evidence>
<reference evidence="11" key="1">
    <citation type="submission" date="2021-01" db="EMBL/GenBank/DDBJ databases">
        <authorList>
            <person name="Corre E."/>
            <person name="Pelletier E."/>
            <person name="Niang G."/>
            <person name="Scheremetjew M."/>
            <person name="Finn R."/>
            <person name="Kale V."/>
            <person name="Holt S."/>
            <person name="Cochrane G."/>
            <person name="Meng A."/>
            <person name="Brown T."/>
            <person name="Cohen L."/>
        </authorList>
    </citation>
    <scope>NUCLEOTIDE SEQUENCE</scope>
    <source>
        <strain evidence="11">CCAP1064/1</strain>
    </source>
</reference>
<evidence type="ECO:0000256" key="5">
    <source>
        <dbReference type="ARBA" id="ARBA00022832"/>
    </source>
</evidence>
<keyword evidence="8 10" id="KW-0472">Membrane</keyword>
<comment type="subcellular location">
    <subcellularLocation>
        <location evidence="1">Membrane</location>
        <topology evidence="1">Multi-pass membrane protein</topology>
    </subcellularLocation>
</comment>
<dbReference type="EMBL" id="HBEL01022904">
    <property type="protein sequence ID" value="CAD8414600.1"/>
    <property type="molecule type" value="Transcribed_RNA"/>
</dbReference>
<evidence type="ECO:0000256" key="6">
    <source>
        <dbReference type="ARBA" id="ARBA00022989"/>
    </source>
</evidence>
<evidence type="ECO:0000256" key="4">
    <source>
        <dbReference type="ARBA" id="ARBA00022692"/>
    </source>
</evidence>
<dbReference type="GO" id="GO:0030148">
    <property type="term" value="P:sphingolipid biosynthetic process"/>
    <property type="evidence" value="ECO:0007669"/>
    <property type="project" value="TreeGrafter"/>
</dbReference>
<protein>
    <recommendedName>
        <fullName evidence="10">Elongation of fatty acids protein</fullName>
        <ecNumber evidence="10">2.3.1.-</ecNumber>
    </recommendedName>
</protein>
<dbReference type="PROSITE" id="PS01188">
    <property type="entry name" value="ELO"/>
    <property type="match status" value="1"/>
</dbReference>
<dbReference type="GO" id="GO:0019367">
    <property type="term" value="P:fatty acid elongation, saturated fatty acid"/>
    <property type="evidence" value="ECO:0007669"/>
    <property type="project" value="TreeGrafter"/>
</dbReference>
<organism evidence="11">
    <name type="scientific">Proboscia inermis</name>
    <dbReference type="NCBI Taxonomy" id="420281"/>
    <lineage>
        <taxon>Eukaryota</taxon>
        <taxon>Sar</taxon>
        <taxon>Stramenopiles</taxon>
        <taxon>Ochrophyta</taxon>
        <taxon>Bacillariophyta</taxon>
        <taxon>Coscinodiscophyceae</taxon>
        <taxon>Rhizosoleniophycidae</taxon>
        <taxon>Rhizosoleniales</taxon>
        <taxon>Rhizosoleniaceae</taxon>
        <taxon>Proboscia</taxon>
    </lineage>
</organism>
<feature type="transmembrane region" description="Helical" evidence="10">
    <location>
        <begin position="233"/>
        <end position="255"/>
    </location>
</feature>
<feature type="transmembrane region" description="Helical" evidence="10">
    <location>
        <begin position="98"/>
        <end position="117"/>
    </location>
</feature>
<dbReference type="AlphaFoldDB" id="A0A7S0GG17"/>
<feature type="transmembrane region" description="Helical" evidence="10">
    <location>
        <begin position="66"/>
        <end position="86"/>
    </location>
</feature>
<feature type="transmembrane region" description="Helical" evidence="10">
    <location>
        <begin position="202"/>
        <end position="221"/>
    </location>
</feature>
<keyword evidence="6 10" id="KW-1133">Transmembrane helix</keyword>
<dbReference type="GO" id="GO:0009922">
    <property type="term" value="F:fatty acid elongase activity"/>
    <property type="evidence" value="ECO:0007669"/>
    <property type="project" value="InterPro"/>
</dbReference>
<sequence length="311" mass="36863">MGLFEVRTIEECTRLDTITDPRGINYLEFSCMYPILESTYMKWETDMPRMWPRLLKNYTFMLNNPITPFVAIAIYGLLCTYGPRYFNGRKAWDLRNSLAAWNFFLSTFSFMGAMRLVPQVLHLLTNYPIRENICGDVGFFYSRGSSGFYMQMFILSKFPELLDTFFIVVHKKPLIFLHWYHHVTVLLYCWNAYVTFVPAGPIFAAMNYSVHAVMYGYYFLMAMKMKPWWLKPIFITFIQIAQMIAGVIITMLNFYFSTYDPENTCNIGWQSLLSGFIMYGSYLFLFSQFFLKRYYIMGRDLKSKDYVKKFA</sequence>
<name>A0A7S0GG17_9STRA</name>
<accession>A0A7S0GG17</accession>
<keyword evidence="9 10" id="KW-0275">Fatty acid biosynthesis</keyword>
<evidence type="ECO:0000256" key="9">
    <source>
        <dbReference type="ARBA" id="ARBA00023160"/>
    </source>
</evidence>
<dbReference type="GO" id="GO:0042761">
    <property type="term" value="P:very long-chain fatty acid biosynthetic process"/>
    <property type="evidence" value="ECO:0007669"/>
    <property type="project" value="TreeGrafter"/>
</dbReference>
<keyword evidence="5 10" id="KW-0276">Fatty acid metabolism</keyword>
<feature type="transmembrane region" description="Helical" evidence="10">
    <location>
        <begin position="176"/>
        <end position="196"/>
    </location>
</feature>
<gene>
    <name evidence="11" type="ORF">PINE0816_LOCUS10734</name>
</gene>
<keyword evidence="3 10" id="KW-0808">Transferase</keyword>
<dbReference type="PANTHER" id="PTHR11157">
    <property type="entry name" value="FATTY ACID ACYL TRANSFERASE-RELATED"/>
    <property type="match status" value="1"/>
</dbReference>
<dbReference type="PANTHER" id="PTHR11157:SF17">
    <property type="entry name" value="ELONGATION OF VERY LONG CHAIN FATTY ACIDS PROTEIN 6"/>
    <property type="match status" value="1"/>
</dbReference>
<dbReference type="Pfam" id="PF01151">
    <property type="entry name" value="ELO"/>
    <property type="match status" value="1"/>
</dbReference>
<keyword evidence="4 10" id="KW-0812">Transmembrane</keyword>
<keyword evidence="7 10" id="KW-0443">Lipid metabolism</keyword>